<dbReference type="KEGG" id="nre:BES08_11325"/>
<dbReference type="AlphaFoldDB" id="A0A1D8A5A8"/>
<dbReference type="Proteomes" id="UP000094626">
    <property type="component" value="Chromosome"/>
</dbReference>
<dbReference type="EMBL" id="CP017075">
    <property type="protein sequence ID" value="AOR77272.1"/>
    <property type="molecule type" value="Genomic_DNA"/>
</dbReference>
<dbReference type="RefSeq" id="WP_069708335.1">
    <property type="nucleotide sequence ID" value="NZ_CP017075.1"/>
</dbReference>
<organism evidence="1 2">
    <name type="scientific">Novosphingobium resinovorum</name>
    <dbReference type="NCBI Taxonomy" id="158500"/>
    <lineage>
        <taxon>Bacteria</taxon>
        <taxon>Pseudomonadati</taxon>
        <taxon>Pseudomonadota</taxon>
        <taxon>Alphaproteobacteria</taxon>
        <taxon>Sphingomonadales</taxon>
        <taxon>Sphingomonadaceae</taxon>
        <taxon>Novosphingobium</taxon>
    </lineage>
</organism>
<evidence type="ECO:0000313" key="1">
    <source>
        <dbReference type="EMBL" id="AOR77272.1"/>
    </source>
</evidence>
<proteinExistence type="predicted"/>
<protein>
    <submittedName>
        <fullName evidence="1">Uncharacterized protein</fullName>
    </submittedName>
</protein>
<keyword evidence="2" id="KW-1185">Reference proteome</keyword>
<name>A0A1D8A5A8_9SPHN</name>
<reference evidence="2" key="1">
    <citation type="journal article" date="2017" name="J. Biotechnol.">
        <title>Complete genome sequence of Novosphingobium resinovorum SA1, a versatile xenobiotic-degrading bacterium capable of utilizing sulfanilic acid.</title>
        <authorList>
            <person name="Hegedus B."/>
            <person name="Kos P.B."/>
            <person name="Balint B."/>
            <person name="Maroti G."/>
            <person name="Gan H.M."/>
            <person name="Perei K."/>
            <person name="Rakhely G."/>
        </authorList>
    </citation>
    <scope>NUCLEOTIDE SEQUENCE [LARGE SCALE GENOMIC DNA]</scope>
    <source>
        <strain evidence="2">SA1</strain>
    </source>
</reference>
<evidence type="ECO:0000313" key="2">
    <source>
        <dbReference type="Proteomes" id="UP000094626"/>
    </source>
</evidence>
<sequence length="329" mass="35628">MSRLLITTFQNPSRNLLEAQLFKKGALGSKLLTDDRTNELWPIPAELAKTATQSGIGQVGTGATDRLFAFFDLSVTQGAGWARVTQIKNDPFTAFLNSLYAQPIDCWMIGGHHHLTDAYRAMSWGTEYKTAGYYRPYVGLGLDQATNVLEWFSYRTNAKVPRDIALPAAMAGLKAVSLMMIMGCNGVPRLLGGVPQFADLATAWRSITKPALLLGWFGVHGLPLDNLKRSAAEPFWVKMEALKAKYGIADGGLAKLVDDHADDVIQAWGEACYEGFSGRAQSDLWFATVAGDDQRGAGAVRPDGAVFHADPAYAGVGNAFKKIKGLIVP</sequence>
<gene>
    <name evidence="1" type="ORF">BES08_11325</name>
</gene>
<accession>A0A1D8A5A8</accession>